<evidence type="ECO:0000313" key="3">
    <source>
        <dbReference type="Proteomes" id="UP001064489"/>
    </source>
</evidence>
<protein>
    <recommendedName>
        <fullName evidence="4">Thionin-like protein 2</fullName>
    </recommendedName>
</protein>
<dbReference type="EMBL" id="JAJSOW010000106">
    <property type="protein sequence ID" value="KAI9161829.1"/>
    <property type="molecule type" value="Genomic_DNA"/>
</dbReference>
<gene>
    <name evidence="2" type="ORF">LWI28_021098</name>
</gene>
<reference evidence="2" key="2">
    <citation type="submission" date="2023-02" db="EMBL/GenBank/DDBJ databases">
        <authorList>
            <person name="Swenson N.G."/>
            <person name="Wegrzyn J.L."/>
            <person name="Mcevoy S.L."/>
        </authorList>
    </citation>
    <scope>NUCLEOTIDE SEQUENCE</scope>
    <source>
        <strain evidence="2">91603</strain>
        <tissue evidence="2">Leaf</tissue>
    </source>
</reference>
<dbReference type="PANTHER" id="PTHR36312">
    <property type="entry name" value="THIONIN-LIKE PROTEIN 1"/>
    <property type="match status" value="1"/>
</dbReference>
<sequence>MEKRRIWSLVVVICLVVGMVLASAATITKLDKHCFNMYLATCIAAPDKSIIECSLQCLLSCRSPLDDPNTPFNFCKIGCALSLCSDLITSKENPNEEKFAACVDSTCPEKCTKDFPPITRVRLN</sequence>
<dbReference type="PANTHER" id="PTHR36312:SF1">
    <property type="entry name" value="OS01G0594500 PROTEIN"/>
    <property type="match status" value="1"/>
</dbReference>
<dbReference type="InterPro" id="IPR038975">
    <property type="entry name" value="THNL"/>
</dbReference>
<comment type="caution">
    <text evidence="2">The sequence shown here is derived from an EMBL/GenBank/DDBJ whole genome shotgun (WGS) entry which is preliminary data.</text>
</comment>
<dbReference type="Proteomes" id="UP001064489">
    <property type="component" value="Chromosome 2"/>
</dbReference>
<reference evidence="2" key="1">
    <citation type="journal article" date="2022" name="Plant J.">
        <title>Strategies of tolerance reflected in two North American maple genomes.</title>
        <authorList>
            <person name="McEvoy S.L."/>
            <person name="Sezen U.U."/>
            <person name="Trouern-Trend A."/>
            <person name="McMahon S.M."/>
            <person name="Schaberg P.G."/>
            <person name="Yang J."/>
            <person name="Wegrzyn J.L."/>
            <person name="Swenson N.G."/>
        </authorList>
    </citation>
    <scope>NUCLEOTIDE SEQUENCE</scope>
    <source>
        <strain evidence="2">91603</strain>
    </source>
</reference>
<feature type="signal peptide" evidence="1">
    <location>
        <begin position="1"/>
        <end position="22"/>
    </location>
</feature>
<name>A0AAD5NJF4_ACENE</name>
<proteinExistence type="predicted"/>
<dbReference type="AlphaFoldDB" id="A0AAD5NJF4"/>
<organism evidence="2 3">
    <name type="scientific">Acer negundo</name>
    <name type="common">Box elder</name>
    <dbReference type="NCBI Taxonomy" id="4023"/>
    <lineage>
        <taxon>Eukaryota</taxon>
        <taxon>Viridiplantae</taxon>
        <taxon>Streptophyta</taxon>
        <taxon>Embryophyta</taxon>
        <taxon>Tracheophyta</taxon>
        <taxon>Spermatophyta</taxon>
        <taxon>Magnoliopsida</taxon>
        <taxon>eudicotyledons</taxon>
        <taxon>Gunneridae</taxon>
        <taxon>Pentapetalae</taxon>
        <taxon>rosids</taxon>
        <taxon>malvids</taxon>
        <taxon>Sapindales</taxon>
        <taxon>Sapindaceae</taxon>
        <taxon>Hippocastanoideae</taxon>
        <taxon>Acereae</taxon>
        <taxon>Acer</taxon>
    </lineage>
</organism>
<evidence type="ECO:0008006" key="4">
    <source>
        <dbReference type="Google" id="ProtNLM"/>
    </source>
</evidence>
<keyword evidence="3" id="KW-1185">Reference proteome</keyword>
<accession>A0AAD5NJF4</accession>
<evidence type="ECO:0000256" key="1">
    <source>
        <dbReference type="SAM" id="SignalP"/>
    </source>
</evidence>
<evidence type="ECO:0000313" key="2">
    <source>
        <dbReference type="EMBL" id="KAI9161829.1"/>
    </source>
</evidence>
<keyword evidence="1" id="KW-0732">Signal</keyword>
<feature type="chain" id="PRO_5041913960" description="Thionin-like protein 2" evidence="1">
    <location>
        <begin position="23"/>
        <end position="124"/>
    </location>
</feature>